<evidence type="ECO:0008006" key="3">
    <source>
        <dbReference type="Google" id="ProtNLM"/>
    </source>
</evidence>
<evidence type="ECO:0000313" key="2">
    <source>
        <dbReference type="Proteomes" id="UP000602198"/>
    </source>
</evidence>
<dbReference type="EMBL" id="JAERRJ010000004">
    <property type="protein sequence ID" value="MBL1075173.1"/>
    <property type="molecule type" value="Genomic_DNA"/>
</dbReference>
<accession>A0ABS1M7P5</accession>
<organism evidence="1 2">
    <name type="scientific">Nocardia acididurans</name>
    <dbReference type="NCBI Taxonomy" id="2802282"/>
    <lineage>
        <taxon>Bacteria</taxon>
        <taxon>Bacillati</taxon>
        <taxon>Actinomycetota</taxon>
        <taxon>Actinomycetes</taxon>
        <taxon>Mycobacteriales</taxon>
        <taxon>Nocardiaceae</taxon>
        <taxon>Nocardia</taxon>
    </lineage>
</organism>
<proteinExistence type="predicted"/>
<sequence>MLYDERTMRELVSNLRQYHTDLVSAAGDGTTNNETTSAFGAASAKLKDAWTNEVTGEQNSSWNSFDAVKVRWNGEYSDTLTTLTRVANEVENAINNALSTDGRVAGGFGG</sequence>
<dbReference type="Proteomes" id="UP000602198">
    <property type="component" value="Unassembled WGS sequence"/>
</dbReference>
<protein>
    <recommendedName>
        <fullName evidence="3">WXG100 family type VII secretion target</fullName>
    </recommendedName>
</protein>
<gene>
    <name evidence="1" type="ORF">JK358_12300</name>
</gene>
<name>A0ABS1M7P5_9NOCA</name>
<evidence type="ECO:0000313" key="1">
    <source>
        <dbReference type="EMBL" id="MBL1075173.1"/>
    </source>
</evidence>
<dbReference type="RefSeq" id="WP_201946917.1">
    <property type="nucleotide sequence ID" value="NZ_JAERRJ010000004.1"/>
</dbReference>
<reference evidence="1 2" key="1">
    <citation type="submission" date="2021-01" db="EMBL/GenBank/DDBJ databases">
        <title>WGS of actinomycetes isolated from Thailand.</title>
        <authorList>
            <person name="Thawai C."/>
        </authorList>
    </citation>
    <scope>NUCLEOTIDE SEQUENCE [LARGE SCALE GENOMIC DNA]</scope>
    <source>
        <strain evidence="1 2">LPG 2</strain>
    </source>
</reference>
<keyword evidence="2" id="KW-1185">Reference proteome</keyword>
<comment type="caution">
    <text evidence="1">The sequence shown here is derived from an EMBL/GenBank/DDBJ whole genome shotgun (WGS) entry which is preliminary data.</text>
</comment>